<dbReference type="NCBIfam" id="TIGR01127">
    <property type="entry name" value="ilvA_1Cterm"/>
    <property type="match status" value="1"/>
</dbReference>
<feature type="domain" description="ACT" evidence="6">
    <location>
        <begin position="343"/>
        <end position="419"/>
    </location>
</feature>
<dbReference type="EC" id="4.3.1.19" evidence="3"/>
<dbReference type="GO" id="GO:0003941">
    <property type="term" value="F:L-serine ammonia-lyase activity"/>
    <property type="evidence" value="ECO:0007669"/>
    <property type="project" value="TreeGrafter"/>
</dbReference>
<dbReference type="InterPro" id="IPR036052">
    <property type="entry name" value="TrpB-like_PALP_sf"/>
</dbReference>
<keyword evidence="5" id="KW-0456">Lyase</keyword>
<dbReference type="EMBL" id="CP030759">
    <property type="protein sequence ID" value="AXA36609.1"/>
    <property type="molecule type" value="Genomic_DNA"/>
</dbReference>
<dbReference type="GO" id="GO:0009097">
    <property type="term" value="P:isoleucine biosynthetic process"/>
    <property type="evidence" value="ECO:0007669"/>
    <property type="project" value="TreeGrafter"/>
</dbReference>
<dbReference type="GO" id="GO:0004794">
    <property type="term" value="F:threonine deaminase activity"/>
    <property type="evidence" value="ECO:0007669"/>
    <property type="project" value="UniProtKB-EC"/>
</dbReference>
<dbReference type="GO" id="GO:0006565">
    <property type="term" value="P:L-serine catabolic process"/>
    <property type="evidence" value="ECO:0007669"/>
    <property type="project" value="TreeGrafter"/>
</dbReference>
<dbReference type="FunFam" id="3.40.50.1100:FF:000007">
    <property type="entry name" value="L-threonine dehydratase catabolic TdcB"/>
    <property type="match status" value="1"/>
</dbReference>
<accession>A0A2Z4Y6Q0</accession>
<dbReference type="InterPro" id="IPR002912">
    <property type="entry name" value="ACT_dom"/>
</dbReference>
<dbReference type="SUPFAM" id="SSF53686">
    <property type="entry name" value="Tryptophan synthase beta subunit-like PLP-dependent enzymes"/>
    <property type="match status" value="1"/>
</dbReference>
<dbReference type="KEGG" id="schv:BRCON_1832"/>
<dbReference type="AlphaFoldDB" id="A0A2Z4Y6Q0"/>
<organism evidence="7 8">
    <name type="scientific">Sumerlaea chitinivorans</name>
    <dbReference type="NCBI Taxonomy" id="2250252"/>
    <lineage>
        <taxon>Bacteria</taxon>
        <taxon>Candidatus Sumerlaeota</taxon>
        <taxon>Candidatus Sumerlaeia</taxon>
        <taxon>Candidatus Sumerlaeales</taxon>
        <taxon>Candidatus Sumerlaeaceae</taxon>
        <taxon>Candidatus Sumerlaea</taxon>
    </lineage>
</organism>
<evidence type="ECO:0000313" key="8">
    <source>
        <dbReference type="Proteomes" id="UP000262583"/>
    </source>
</evidence>
<dbReference type="CDD" id="cd01562">
    <property type="entry name" value="Thr-dehyd"/>
    <property type="match status" value="1"/>
</dbReference>
<dbReference type="Proteomes" id="UP000262583">
    <property type="component" value="Chromosome"/>
</dbReference>
<gene>
    <name evidence="7" type="ORF">BRCON_1832</name>
</gene>
<evidence type="ECO:0000313" key="7">
    <source>
        <dbReference type="EMBL" id="AXA36609.1"/>
    </source>
</evidence>
<dbReference type="InterPro" id="IPR044561">
    <property type="entry name" value="ACT_ThrD-II-like"/>
</dbReference>
<dbReference type="SUPFAM" id="SSF55021">
    <property type="entry name" value="ACT-like"/>
    <property type="match status" value="1"/>
</dbReference>
<evidence type="ECO:0000256" key="4">
    <source>
        <dbReference type="ARBA" id="ARBA00022898"/>
    </source>
</evidence>
<protein>
    <recommendedName>
        <fullName evidence="3">threonine ammonia-lyase</fullName>
        <ecNumber evidence="3">4.3.1.19</ecNumber>
    </recommendedName>
</protein>
<evidence type="ECO:0000256" key="5">
    <source>
        <dbReference type="ARBA" id="ARBA00023239"/>
    </source>
</evidence>
<dbReference type="CDD" id="cd04886">
    <property type="entry name" value="ACT_ThrD-II-like"/>
    <property type="match status" value="1"/>
</dbReference>
<evidence type="ECO:0000256" key="2">
    <source>
        <dbReference type="ARBA" id="ARBA00010869"/>
    </source>
</evidence>
<dbReference type="InterPro" id="IPR001926">
    <property type="entry name" value="TrpB-like_PALP"/>
</dbReference>
<dbReference type="Gene3D" id="3.40.50.1100">
    <property type="match status" value="2"/>
</dbReference>
<evidence type="ECO:0000256" key="3">
    <source>
        <dbReference type="ARBA" id="ARBA00012096"/>
    </source>
</evidence>
<dbReference type="InterPro" id="IPR045865">
    <property type="entry name" value="ACT-like_dom_sf"/>
</dbReference>
<evidence type="ECO:0000256" key="1">
    <source>
        <dbReference type="ARBA" id="ARBA00001933"/>
    </source>
</evidence>
<comment type="cofactor">
    <cofactor evidence="1">
        <name>pyridoxal 5'-phosphate</name>
        <dbReference type="ChEBI" id="CHEBI:597326"/>
    </cofactor>
</comment>
<sequence>MKPERAENSGQSKPPLQVTLADIEQARQRISNVIQPTPLAYSEYFSTLWGGKIYFKFENLLLTGSFKERGALNKLLCLSEQERSRGVITASAGNHGRAVAWHASRLGIPATVVMPVNSPIVKVQNTAATGARVVLHGGSFDEAVEHAQGLCHTEGLTYVHGFDDPLIVAGQGTIGLELTEQCPYLDMVVIPVGGGGLAAGIAIAMKTVNPRVHIVGVQSEDVPSMKVALAQQKPVTVPAHYTIADGIAVRRVGGLPLAIFNEYVDEIVTVNESEIANAILLLLEREKSLVEGAGAVGVAAIHNRHVDVTGKRVAVILSGGNIDVNILSRIIDKGLVKDGRLVKFHVVVPDYPGQLARILSVVAELRGNVLEVSHSRAFSEAKIGETAIDLVIETRGPDHVAEIEQALVAHGFSPERRTQ</sequence>
<reference evidence="7 8" key="1">
    <citation type="submission" date="2018-05" db="EMBL/GenBank/DDBJ databases">
        <title>A metagenomic window into the 2 km-deep terrestrial subsurface aquifer revealed taxonomically and functionally diverse microbial community comprising novel uncultured bacterial lineages.</title>
        <authorList>
            <person name="Kadnikov V.V."/>
            <person name="Mardanov A.V."/>
            <person name="Beletsky A.V."/>
            <person name="Banks D."/>
            <person name="Pimenov N.V."/>
            <person name="Frank Y.A."/>
            <person name="Karnachuk O.V."/>
            <person name="Ravin N.V."/>
        </authorList>
    </citation>
    <scope>NUCLEOTIDE SEQUENCE [LARGE SCALE GENOMIC DNA]</scope>
    <source>
        <strain evidence="7">BY</strain>
    </source>
</reference>
<name>A0A2Z4Y6Q0_SUMC1</name>
<evidence type="ECO:0000259" key="6">
    <source>
        <dbReference type="PROSITE" id="PS51671"/>
    </source>
</evidence>
<dbReference type="PANTHER" id="PTHR48078:SF6">
    <property type="entry name" value="L-THREONINE DEHYDRATASE CATABOLIC TDCB"/>
    <property type="match status" value="1"/>
</dbReference>
<comment type="similarity">
    <text evidence="2">Belongs to the serine/threonine dehydratase family.</text>
</comment>
<dbReference type="InterPro" id="IPR050147">
    <property type="entry name" value="Ser/Thr_Dehydratase"/>
</dbReference>
<dbReference type="Pfam" id="PF00291">
    <property type="entry name" value="PALP"/>
    <property type="match status" value="1"/>
</dbReference>
<dbReference type="PANTHER" id="PTHR48078">
    <property type="entry name" value="THREONINE DEHYDRATASE, MITOCHONDRIAL-RELATED"/>
    <property type="match status" value="1"/>
</dbReference>
<proteinExistence type="inferred from homology"/>
<keyword evidence="4" id="KW-0663">Pyridoxal phosphate</keyword>
<dbReference type="GO" id="GO:0006567">
    <property type="term" value="P:L-threonine catabolic process"/>
    <property type="evidence" value="ECO:0007669"/>
    <property type="project" value="InterPro"/>
</dbReference>
<dbReference type="InterPro" id="IPR005789">
    <property type="entry name" value="Thr_deHydtase_catblc"/>
</dbReference>
<dbReference type="PROSITE" id="PS51671">
    <property type="entry name" value="ACT"/>
    <property type="match status" value="1"/>
</dbReference>